<comment type="catalytic activity">
    <reaction evidence="1 11">
        <text>AMP + diphosphate = 5-phospho-alpha-D-ribose 1-diphosphate + adenine</text>
        <dbReference type="Rhea" id="RHEA:16609"/>
        <dbReference type="ChEBI" id="CHEBI:16708"/>
        <dbReference type="ChEBI" id="CHEBI:33019"/>
        <dbReference type="ChEBI" id="CHEBI:58017"/>
        <dbReference type="ChEBI" id="CHEBI:456215"/>
        <dbReference type="EC" id="2.4.2.7"/>
    </reaction>
</comment>
<dbReference type="GO" id="GO:0044209">
    <property type="term" value="P:AMP salvage"/>
    <property type="evidence" value="ECO:0007669"/>
    <property type="project" value="UniProtKB-UniRule"/>
</dbReference>
<comment type="function">
    <text evidence="2 11">Catalyzes a salvage reaction resulting in the formation of AMP, that is energically less costly than de novo synthesis.</text>
</comment>
<dbReference type="NCBIfam" id="TIGR01090">
    <property type="entry name" value="apt"/>
    <property type="match status" value="1"/>
</dbReference>
<keyword evidence="8 11" id="KW-0328">Glycosyltransferase</keyword>
<dbReference type="FunFam" id="3.40.50.2020:FF:000021">
    <property type="entry name" value="Adenine phosphoribosyltransferase"/>
    <property type="match status" value="1"/>
</dbReference>
<dbReference type="GO" id="GO:0016208">
    <property type="term" value="F:AMP binding"/>
    <property type="evidence" value="ECO:0007669"/>
    <property type="project" value="TreeGrafter"/>
</dbReference>
<dbReference type="GO" id="GO:0005737">
    <property type="term" value="C:cytoplasm"/>
    <property type="evidence" value="ECO:0007669"/>
    <property type="project" value="UniProtKB-SubCell"/>
</dbReference>
<name>W8VTW6_9FLAO</name>
<evidence type="ECO:0000256" key="5">
    <source>
        <dbReference type="ARBA" id="ARBA00008391"/>
    </source>
</evidence>
<dbReference type="InterPro" id="IPR029057">
    <property type="entry name" value="PRTase-like"/>
</dbReference>
<evidence type="ECO:0000256" key="7">
    <source>
        <dbReference type="ARBA" id="ARBA00022490"/>
    </source>
</evidence>
<evidence type="ECO:0000256" key="1">
    <source>
        <dbReference type="ARBA" id="ARBA00000868"/>
    </source>
</evidence>
<evidence type="ECO:0000256" key="2">
    <source>
        <dbReference type="ARBA" id="ARBA00003968"/>
    </source>
</evidence>
<dbReference type="HOGENOM" id="CLU_063339_3_0_10"/>
<reference evidence="13 14" key="1">
    <citation type="journal article" date="2014" name="Proc. Natl. Acad. Sci. U.S.A.">
        <title>Functional characterization of flavobacteria rhodopsins reveals a unique class of light-driven chloride pump in bacteria.</title>
        <authorList>
            <person name="Yoshizawa S."/>
            <person name="Kumagai Y."/>
            <person name="Kim H."/>
            <person name="Ogura Y."/>
            <person name="Hayashi T."/>
            <person name="Iwasaki W."/>
            <person name="DeLong E.F."/>
            <person name="Kogure K."/>
        </authorList>
    </citation>
    <scope>NUCLEOTIDE SEQUENCE [LARGE SCALE GENOMIC DNA]</scope>
    <source>
        <strain evidence="13 14">S1-08</strain>
    </source>
</reference>
<proteinExistence type="inferred from homology"/>
<dbReference type="STRING" id="1454201.NMS_0054"/>
<evidence type="ECO:0000256" key="8">
    <source>
        <dbReference type="ARBA" id="ARBA00022676"/>
    </source>
</evidence>
<keyword evidence="10 11" id="KW-0660">Purine salvage</keyword>
<dbReference type="InterPro" id="IPR000836">
    <property type="entry name" value="PRTase_dom"/>
</dbReference>
<feature type="domain" description="Phosphoribosyltransferase" evidence="12">
    <location>
        <begin position="37"/>
        <end position="151"/>
    </location>
</feature>
<comment type="subcellular location">
    <subcellularLocation>
        <location evidence="3 11">Cytoplasm</location>
    </subcellularLocation>
</comment>
<evidence type="ECO:0000256" key="11">
    <source>
        <dbReference type="HAMAP-Rule" id="MF_00004"/>
    </source>
</evidence>
<dbReference type="Gene3D" id="3.40.50.2020">
    <property type="match status" value="1"/>
</dbReference>
<keyword evidence="7 11" id="KW-0963">Cytoplasm</keyword>
<dbReference type="RefSeq" id="WP_041494830.1">
    <property type="nucleotide sequence ID" value="NZ_AP014548.1"/>
</dbReference>
<organism evidence="13 14">
    <name type="scientific">Nonlabens marinus S1-08</name>
    <dbReference type="NCBI Taxonomy" id="1454201"/>
    <lineage>
        <taxon>Bacteria</taxon>
        <taxon>Pseudomonadati</taxon>
        <taxon>Bacteroidota</taxon>
        <taxon>Flavobacteriia</taxon>
        <taxon>Flavobacteriales</taxon>
        <taxon>Flavobacteriaceae</taxon>
        <taxon>Nonlabens</taxon>
    </lineage>
</organism>
<evidence type="ECO:0000256" key="4">
    <source>
        <dbReference type="ARBA" id="ARBA00004659"/>
    </source>
</evidence>
<keyword evidence="14" id="KW-1185">Reference proteome</keyword>
<dbReference type="InterPro" id="IPR050054">
    <property type="entry name" value="UPRTase/APRTase"/>
</dbReference>
<evidence type="ECO:0000313" key="13">
    <source>
        <dbReference type="EMBL" id="BAO54063.1"/>
    </source>
</evidence>
<evidence type="ECO:0000313" key="14">
    <source>
        <dbReference type="Proteomes" id="UP000031760"/>
    </source>
</evidence>
<keyword evidence="9 11" id="KW-0808">Transferase</keyword>
<dbReference type="EC" id="2.4.2.7" evidence="6 11"/>
<dbReference type="EMBL" id="AP014548">
    <property type="protein sequence ID" value="BAO54063.1"/>
    <property type="molecule type" value="Genomic_DNA"/>
</dbReference>
<dbReference type="GO" id="GO:0006166">
    <property type="term" value="P:purine ribonucleoside salvage"/>
    <property type="evidence" value="ECO:0007669"/>
    <property type="project" value="UniProtKB-UniRule"/>
</dbReference>
<dbReference type="KEGG" id="nmf:NMS_0054"/>
<accession>W8VTW6</accession>
<comment type="subunit">
    <text evidence="11">Homodimer.</text>
</comment>
<dbReference type="AlphaFoldDB" id="W8VTW6"/>
<dbReference type="HAMAP" id="MF_00004">
    <property type="entry name" value="Aden_phosphoribosyltr"/>
    <property type="match status" value="1"/>
</dbReference>
<gene>
    <name evidence="11" type="primary">apt</name>
    <name evidence="13" type="ORF">NMS_0054</name>
</gene>
<dbReference type="UniPathway" id="UPA00588">
    <property type="reaction ID" value="UER00646"/>
</dbReference>
<dbReference type="CDD" id="cd06223">
    <property type="entry name" value="PRTases_typeI"/>
    <property type="match status" value="1"/>
</dbReference>
<evidence type="ECO:0000259" key="12">
    <source>
        <dbReference type="Pfam" id="PF00156"/>
    </source>
</evidence>
<evidence type="ECO:0000256" key="10">
    <source>
        <dbReference type="ARBA" id="ARBA00022726"/>
    </source>
</evidence>
<dbReference type="SUPFAM" id="SSF53271">
    <property type="entry name" value="PRTase-like"/>
    <property type="match status" value="1"/>
</dbReference>
<comment type="pathway">
    <text evidence="4 11">Purine metabolism; AMP biosynthesis via salvage pathway; AMP from adenine: step 1/1.</text>
</comment>
<dbReference type="Proteomes" id="UP000031760">
    <property type="component" value="Chromosome"/>
</dbReference>
<evidence type="ECO:0000256" key="3">
    <source>
        <dbReference type="ARBA" id="ARBA00004496"/>
    </source>
</evidence>
<dbReference type="GO" id="GO:0006168">
    <property type="term" value="P:adenine salvage"/>
    <property type="evidence" value="ECO:0007669"/>
    <property type="project" value="InterPro"/>
</dbReference>
<dbReference type="GO" id="GO:0002055">
    <property type="term" value="F:adenine binding"/>
    <property type="evidence" value="ECO:0007669"/>
    <property type="project" value="TreeGrafter"/>
</dbReference>
<dbReference type="InterPro" id="IPR005764">
    <property type="entry name" value="Ade_phspho_trans"/>
</dbReference>
<dbReference type="GO" id="GO:0003999">
    <property type="term" value="F:adenine phosphoribosyltransferase activity"/>
    <property type="evidence" value="ECO:0007669"/>
    <property type="project" value="UniProtKB-UniRule"/>
</dbReference>
<protein>
    <recommendedName>
        <fullName evidence="6 11">Adenine phosphoribosyltransferase</fullName>
        <shortName evidence="11">APRT</shortName>
        <ecNumber evidence="6 11">2.4.2.7</ecNumber>
    </recommendedName>
</protein>
<dbReference type="PANTHER" id="PTHR32315">
    <property type="entry name" value="ADENINE PHOSPHORIBOSYLTRANSFERASE"/>
    <property type="match status" value="1"/>
</dbReference>
<evidence type="ECO:0000256" key="6">
    <source>
        <dbReference type="ARBA" id="ARBA00011893"/>
    </source>
</evidence>
<dbReference type="NCBIfam" id="NF002636">
    <property type="entry name" value="PRK02304.1-5"/>
    <property type="match status" value="1"/>
</dbReference>
<dbReference type="PANTHER" id="PTHR32315:SF3">
    <property type="entry name" value="ADENINE PHOSPHORIBOSYLTRANSFERASE"/>
    <property type="match status" value="1"/>
</dbReference>
<sequence>MDIENLKSHVHDIPDFPKEGIVFKDIAPLLASAKARNAATKLLAKPFMNQQVDYVVGMEARGFLFGSLLADVLDAGFVMVRKPNKLPGSLVTQEYQLEYGTDAIEMQLSAIPDGATVLIHDDVLATGGTAAATARLIKKAGGSIIGASFLIELDFLNGRAALDGIDTYAVLHY</sequence>
<comment type="similarity">
    <text evidence="5 11">Belongs to the purine/pyrimidine phosphoribosyltransferase family.</text>
</comment>
<evidence type="ECO:0000256" key="9">
    <source>
        <dbReference type="ARBA" id="ARBA00022679"/>
    </source>
</evidence>
<dbReference type="NCBIfam" id="NF002634">
    <property type="entry name" value="PRK02304.1-3"/>
    <property type="match status" value="1"/>
</dbReference>
<dbReference type="Pfam" id="PF00156">
    <property type="entry name" value="Pribosyltran"/>
    <property type="match status" value="1"/>
</dbReference>